<feature type="domain" description="EamA" evidence="2">
    <location>
        <begin position="7"/>
        <end position="142"/>
    </location>
</feature>
<accession>A0A518DBF6</accession>
<feature type="transmembrane region" description="Helical" evidence="1">
    <location>
        <begin position="255"/>
        <end position="276"/>
    </location>
</feature>
<feature type="transmembrane region" description="Helical" evidence="1">
    <location>
        <begin position="38"/>
        <end position="60"/>
    </location>
</feature>
<dbReference type="PANTHER" id="PTHR22911:SF137">
    <property type="entry name" value="SOLUTE CARRIER FAMILY 35 MEMBER G2-RELATED"/>
    <property type="match status" value="1"/>
</dbReference>
<dbReference type="OrthoDB" id="6235706at2"/>
<evidence type="ECO:0000259" key="2">
    <source>
        <dbReference type="Pfam" id="PF00892"/>
    </source>
</evidence>
<feature type="transmembrane region" description="Helical" evidence="1">
    <location>
        <begin position="155"/>
        <end position="180"/>
    </location>
</feature>
<feature type="transmembrane region" description="Helical" evidence="1">
    <location>
        <begin position="125"/>
        <end position="143"/>
    </location>
</feature>
<dbReference type="Pfam" id="PF00892">
    <property type="entry name" value="EamA"/>
    <property type="match status" value="2"/>
</dbReference>
<dbReference type="PANTHER" id="PTHR22911">
    <property type="entry name" value="ACYL-MALONYL CONDENSING ENZYME-RELATED"/>
    <property type="match status" value="1"/>
</dbReference>
<proteinExistence type="predicted"/>
<keyword evidence="1" id="KW-0812">Transmembrane</keyword>
<reference evidence="3 4" key="1">
    <citation type="submission" date="2019-02" db="EMBL/GenBank/DDBJ databases">
        <title>Deep-cultivation of Planctomycetes and their phenomic and genomic characterization uncovers novel biology.</title>
        <authorList>
            <person name="Wiegand S."/>
            <person name="Jogler M."/>
            <person name="Boedeker C."/>
            <person name="Pinto D."/>
            <person name="Vollmers J."/>
            <person name="Rivas-Marin E."/>
            <person name="Kohn T."/>
            <person name="Peeters S.H."/>
            <person name="Heuer A."/>
            <person name="Rast P."/>
            <person name="Oberbeckmann S."/>
            <person name="Bunk B."/>
            <person name="Jeske O."/>
            <person name="Meyerdierks A."/>
            <person name="Storesund J.E."/>
            <person name="Kallscheuer N."/>
            <person name="Luecker S."/>
            <person name="Lage O.M."/>
            <person name="Pohl T."/>
            <person name="Merkel B.J."/>
            <person name="Hornburger P."/>
            <person name="Mueller R.-W."/>
            <person name="Bruemmer F."/>
            <person name="Labrenz M."/>
            <person name="Spormann A.M."/>
            <person name="Op den Camp H."/>
            <person name="Overmann J."/>
            <person name="Amann R."/>
            <person name="Jetten M.S.M."/>
            <person name="Mascher T."/>
            <person name="Medema M.H."/>
            <person name="Devos D.P."/>
            <person name="Kaster A.-K."/>
            <person name="Ovreas L."/>
            <person name="Rohde M."/>
            <person name="Galperin M.Y."/>
            <person name="Jogler C."/>
        </authorList>
    </citation>
    <scope>NUCLEOTIDE SEQUENCE [LARGE SCALE GENOMIC DNA]</scope>
    <source>
        <strain evidence="3 4">Pla175</strain>
    </source>
</reference>
<protein>
    <submittedName>
        <fullName evidence="3">EamA-like transporter family protein</fullName>
    </submittedName>
</protein>
<dbReference type="KEGG" id="pnd:Pla175_21590"/>
<dbReference type="EMBL" id="CP036291">
    <property type="protein sequence ID" value="QDU88776.1"/>
    <property type="molecule type" value="Genomic_DNA"/>
</dbReference>
<keyword evidence="1" id="KW-0472">Membrane</keyword>
<organism evidence="3 4">
    <name type="scientific">Pirellulimonas nuda</name>
    <dbReference type="NCBI Taxonomy" id="2528009"/>
    <lineage>
        <taxon>Bacteria</taxon>
        <taxon>Pseudomonadati</taxon>
        <taxon>Planctomycetota</taxon>
        <taxon>Planctomycetia</taxon>
        <taxon>Pirellulales</taxon>
        <taxon>Lacipirellulaceae</taxon>
        <taxon>Pirellulimonas</taxon>
    </lineage>
</organism>
<feature type="transmembrane region" description="Helical" evidence="1">
    <location>
        <begin position="6"/>
        <end position="26"/>
    </location>
</feature>
<keyword evidence="1" id="KW-1133">Transmembrane helix</keyword>
<feature type="transmembrane region" description="Helical" evidence="1">
    <location>
        <begin position="283"/>
        <end position="301"/>
    </location>
</feature>
<dbReference type="InterPro" id="IPR037185">
    <property type="entry name" value="EmrE-like"/>
</dbReference>
<keyword evidence="4" id="KW-1185">Reference proteome</keyword>
<name>A0A518DBF6_9BACT</name>
<evidence type="ECO:0000313" key="3">
    <source>
        <dbReference type="EMBL" id="QDU88776.1"/>
    </source>
</evidence>
<dbReference type="AlphaFoldDB" id="A0A518DBF6"/>
<evidence type="ECO:0000256" key="1">
    <source>
        <dbReference type="SAM" id="Phobius"/>
    </source>
</evidence>
<feature type="transmembrane region" description="Helical" evidence="1">
    <location>
        <begin position="232"/>
        <end position="249"/>
    </location>
</feature>
<feature type="transmembrane region" description="Helical" evidence="1">
    <location>
        <begin position="192"/>
        <end position="211"/>
    </location>
</feature>
<feature type="domain" description="EamA" evidence="2">
    <location>
        <begin position="157"/>
        <end position="300"/>
    </location>
</feature>
<dbReference type="SUPFAM" id="SSF103481">
    <property type="entry name" value="Multidrug resistance efflux transporter EmrE"/>
    <property type="match status" value="2"/>
</dbReference>
<dbReference type="InterPro" id="IPR000620">
    <property type="entry name" value="EamA_dom"/>
</dbReference>
<dbReference type="RefSeq" id="WP_145284075.1">
    <property type="nucleotide sequence ID" value="NZ_CP036291.1"/>
</dbReference>
<sequence length="304" mass="31353">MLNNHSLGIGAGLGAALLWALSADLYRLLGERISPMALNLYKGVYASAALVLAILATGQIAEAPPLWPMAMLALSGLVGIGVGDTAFFAALNALGPRRTVLIAEASAPAFTISIAWLWLGEGLGPGVLVGIGAITLGVTLVTTERPPSHEPHPHAMRGIAYALVAAACQGIGAVLTRGAFELADQSDQQISVLWSTLIRLAAGAVGLLAVMPLCGQQYLPRAVRNAATWRRILLAASIGTLGGLTLQQVSFKNTFAGPAQTVMAMTAVFVLLIAVARGEHVGLRGWLGTVIAVAGVALLFSDLK</sequence>
<evidence type="ECO:0000313" key="4">
    <source>
        <dbReference type="Proteomes" id="UP000317429"/>
    </source>
</evidence>
<dbReference type="GO" id="GO:0016020">
    <property type="term" value="C:membrane"/>
    <property type="evidence" value="ECO:0007669"/>
    <property type="project" value="InterPro"/>
</dbReference>
<feature type="transmembrane region" description="Helical" evidence="1">
    <location>
        <begin position="66"/>
        <end position="88"/>
    </location>
</feature>
<feature type="transmembrane region" description="Helical" evidence="1">
    <location>
        <begin position="100"/>
        <end position="119"/>
    </location>
</feature>
<gene>
    <name evidence="3" type="ORF">Pla175_21590</name>
</gene>
<dbReference type="Proteomes" id="UP000317429">
    <property type="component" value="Chromosome"/>
</dbReference>